<dbReference type="Proteomes" id="UP000502823">
    <property type="component" value="Unassembled WGS sequence"/>
</dbReference>
<dbReference type="OrthoDB" id="10060229at2759"/>
<protein>
    <recommendedName>
        <fullName evidence="4">Secreted protein</fullName>
    </recommendedName>
</protein>
<evidence type="ECO:0000256" key="1">
    <source>
        <dbReference type="SAM" id="SignalP"/>
    </source>
</evidence>
<accession>A0A6L2PU93</accession>
<proteinExistence type="predicted"/>
<evidence type="ECO:0000313" key="2">
    <source>
        <dbReference type="EMBL" id="GFG36089.1"/>
    </source>
</evidence>
<keyword evidence="3" id="KW-1185">Reference proteome</keyword>
<dbReference type="AlphaFoldDB" id="A0A6L2PU93"/>
<evidence type="ECO:0000313" key="3">
    <source>
        <dbReference type="Proteomes" id="UP000502823"/>
    </source>
</evidence>
<gene>
    <name evidence="2" type="ORF">Cfor_03664</name>
</gene>
<dbReference type="InParanoid" id="A0A6L2PU93"/>
<organism evidence="2 3">
    <name type="scientific">Coptotermes formosanus</name>
    <name type="common">Formosan subterranean termite</name>
    <dbReference type="NCBI Taxonomy" id="36987"/>
    <lineage>
        <taxon>Eukaryota</taxon>
        <taxon>Metazoa</taxon>
        <taxon>Ecdysozoa</taxon>
        <taxon>Arthropoda</taxon>
        <taxon>Hexapoda</taxon>
        <taxon>Insecta</taxon>
        <taxon>Pterygota</taxon>
        <taxon>Neoptera</taxon>
        <taxon>Polyneoptera</taxon>
        <taxon>Dictyoptera</taxon>
        <taxon>Blattodea</taxon>
        <taxon>Blattoidea</taxon>
        <taxon>Termitoidae</taxon>
        <taxon>Rhinotermitidae</taxon>
        <taxon>Coptotermes</taxon>
    </lineage>
</organism>
<evidence type="ECO:0008006" key="4">
    <source>
        <dbReference type="Google" id="ProtNLM"/>
    </source>
</evidence>
<feature type="signal peptide" evidence="1">
    <location>
        <begin position="1"/>
        <end position="19"/>
    </location>
</feature>
<keyword evidence="1" id="KW-0732">Signal</keyword>
<dbReference type="EMBL" id="BLKM01000601">
    <property type="protein sequence ID" value="GFG36089.1"/>
    <property type="molecule type" value="Genomic_DNA"/>
</dbReference>
<sequence length="71" mass="7715">MWGQAVLVALAVAAAAAAAQQQPHLGGAINVFSRYGYLSISMRVVPRNDSNPTWIFREPTVDVFRLGRCVV</sequence>
<comment type="caution">
    <text evidence="2">The sequence shown here is derived from an EMBL/GenBank/DDBJ whole genome shotgun (WGS) entry which is preliminary data.</text>
</comment>
<reference evidence="3" key="1">
    <citation type="submission" date="2020-01" db="EMBL/GenBank/DDBJ databases">
        <title>Draft genome sequence of the Termite Coptotermes fromosanus.</title>
        <authorList>
            <person name="Itakura S."/>
            <person name="Yosikawa Y."/>
            <person name="Umezawa K."/>
        </authorList>
    </citation>
    <scope>NUCLEOTIDE SEQUENCE [LARGE SCALE GENOMIC DNA]</scope>
</reference>
<name>A0A6L2PU93_COPFO</name>
<feature type="chain" id="PRO_5026990761" description="Secreted protein" evidence="1">
    <location>
        <begin position="20"/>
        <end position="71"/>
    </location>
</feature>